<proteinExistence type="predicted"/>
<evidence type="ECO:0000313" key="2">
    <source>
        <dbReference type="EnsemblProtists" id="EOD15187"/>
    </source>
</evidence>
<protein>
    <submittedName>
        <fullName evidence="2">Uncharacterized protein</fullName>
    </submittedName>
</protein>
<feature type="region of interest" description="Disordered" evidence="1">
    <location>
        <begin position="75"/>
        <end position="96"/>
    </location>
</feature>
<dbReference type="Proteomes" id="UP000013827">
    <property type="component" value="Unassembled WGS sequence"/>
</dbReference>
<dbReference type="RefSeq" id="XP_005767616.1">
    <property type="nucleotide sequence ID" value="XM_005767559.1"/>
</dbReference>
<keyword evidence="3" id="KW-1185">Reference proteome</keyword>
<dbReference type="GeneID" id="17261336"/>
<sequence>MDQLKAWSISDIQDTLRRNVAAGPAKAAAAKQMPGGFGIGAVPAPGVERPAGSARAGAMARAEAHKAPAGTVLLGPTLEQKERTGSDATPHGGVEEDDLFGQIDAVVSAQSSGGATAANLATASADADSGLRAIAGEAPELERPAGAATPQWVPEGGAPAAERPKWKPPPKDQNANVPNPVRMVTGASATPPNKGGRPAGNVRAPPEPPDYVATMRMEDMLREAAAAAPAEARMERGAERAGRCTAVPATAAEFQAVLAKYEGHPGVQRKLAQEEAGARQRNLELNRPAYFELRSRIPDKASARSGVGLVEPKDQKGLEKVGCSPELARAILDRPALRMLRATRAQLDIAKAAVLKPLQIDGTLTELEARAVAYALPEAPYDRNSPEGLQREAWRISNKHAVNKPAVGSGKPVAVPHTPKDQVVAALDSRPPVANGDTTILPGGTQPAAPWAGDGGEASATLAKRRRSDEKARAKALASRTADESAYGRVELEEKLGQGMWA</sequence>
<dbReference type="AlphaFoldDB" id="A0A0D3IVA2"/>
<evidence type="ECO:0000256" key="1">
    <source>
        <dbReference type="SAM" id="MobiDB-lite"/>
    </source>
</evidence>
<accession>A0A0D3IVA2</accession>
<reference evidence="3" key="1">
    <citation type="journal article" date="2013" name="Nature">
        <title>Pan genome of the phytoplankton Emiliania underpins its global distribution.</title>
        <authorList>
            <person name="Read B.A."/>
            <person name="Kegel J."/>
            <person name="Klute M.J."/>
            <person name="Kuo A."/>
            <person name="Lefebvre S.C."/>
            <person name="Maumus F."/>
            <person name="Mayer C."/>
            <person name="Miller J."/>
            <person name="Monier A."/>
            <person name="Salamov A."/>
            <person name="Young J."/>
            <person name="Aguilar M."/>
            <person name="Claverie J.M."/>
            <person name="Frickenhaus S."/>
            <person name="Gonzalez K."/>
            <person name="Herman E.K."/>
            <person name="Lin Y.C."/>
            <person name="Napier J."/>
            <person name="Ogata H."/>
            <person name="Sarno A.F."/>
            <person name="Shmutz J."/>
            <person name="Schroeder D."/>
            <person name="de Vargas C."/>
            <person name="Verret F."/>
            <person name="von Dassow P."/>
            <person name="Valentin K."/>
            <person name="Van de Peer Y."/>
            <person name="Wheeler G."/>
            <person name="Dacks J.B."/>
            <person name="Delwiche C.F."/>
            <person name="Dyhrman S.T."/>
            <person name="Glockner G."/>
            <person name="John U."/>
            <person name="Richards T."/>
            <person name="Worden A.Z."/>
            <person name="Zhang X."/>
            <person name="Grigoriev I.V."/>
            <person name="Allen A.E."/>
            <person name="Bidle K."/>
            <person name="Borodovsky M."/>
            <person name="Bowler C."/>
            <person name="Brownlee C."/>
            <person name="Cock J.M."/>
            <person name="Elias M."/>
            <person name="Gladyshev V.N."/>
            <person name="Groth M."/>
            <person name="Guda C."/>
            <person name="Hadaegh A."/>
            <person name="Iglesias-Rodriguez M.D."/>
            <person name="Jenkins J."/>
            <person name="Jones B.M."/>
            <person name="Lawson T."/>
            <person name="Leese F."/>
            <person name="Lindquist E."/>
            <person name="Lobanov A."/>
            <person name="Lomsadze A."/>
            <person name="Malik S.B."/>
            <person name="Marsh M.E."/>
            <person name="Mackinder L."/>
            <person name="Mock T."/>
            <person name="Mueller-Roeber B."/>
            <person name="Pagarete A."/>
            <person name="Parker M."/>
            <person name="Probert I."/>
            <person name="Quesneville H."/>
            <person name="Raines C."/>
            <person name="Rensing S.A."/>
            <person name="Riano-Pachon D.M."/>
            <person name="Richier S."/>
            <person name="Rokitta S."/>
            <person name="Shiraiwa Y."/>
            <person name="Soanes D.M."/>
            <person name="van der Giezen M."/>
            <person name="Wahlund T.M."/>
            <person name="Williams B."/>
            <person name="Wilson W."/>
            <person name="Wolfe G."/>
            <person name="Wurch L.L."/>
        </authorList>
    </citation>
    <scope>NUCLEOTIDE SEQUENCE</scope>
</reference>
<dbReference type="EnsemblProtists" id="EOD15187">
    <property type="protein sequence ID" value="EOD15187"/>
    <property type="gene ID" value="EMIHUDRAFT_245988"/>
</dbReference>
<name>A0A0D3IVA2_EMIH1</name>
<organism evidence="2 3">
    <name type="scientific">Emiliania huxleyi (strain CCMP1516)</name>
    <dbReference type="NCBI Taxonomy" id="280463"/>
    <lineage>
        <taxon>Eukaryota</taxon>
        <taxon>Haptista</taxon>
        <taxon>Haptophyta</taxon>
        <taxon>Prymnesiophyceae</taxon>
        <taxon>Isochrysidales</taxon>
        <taxon>Noelaerhabdaceae</taxon>
        <taxon>Emiliania</taxon>
    </lineage>
</organism>
<feature type="region of interest" description="Disordered" evidence="1">
    <location>
        <begin position="438"/>
        <end position="457"/>
    </location>
</feature>
<reference evidence="2" key="2">
    <citation type="submission" date="2024-10" db="UniProtKB">
        <authorList>
            <consortium name="EnsemblProtists"/>
        </authorList>
    </citation>
    <scope>IDENTIFICATION</scope>
</reference>
<feature type="region of interest" description="Disordered" evidence="1">
    <location>
        <begin position="464"/>
        <end position="485"/>
    </location>
</feature>
<feature type="region of interest" description="Disordered" evidence="1">
    <location>
        <begin position="140"/>
        <end position="207"/>
    </location>
</feature>
<dbReference type="HOGENOM" id="CLU_543413_0_0_1"/>
<dbReference type="KEGG" id="ehx:EMIHUDRAFT_245988"/>
<evidence type="ECO:0000313" key="3">
    <source>
        <dbReference type="Proteomes" id="UP000013827"/>
    </source>
</evidence>
<dbReference type="PaxDb" id="2903-EOD15187"/>